<evidence type="ECO:0000313" key="3">
    <source>
        <dbReference type="Proteomes" id="UP000198953"/>
    </source>
</evidence>
<dbReference type="AlphaFoldDB" id="A0A1H7T2P7"/>
<dbReference type="EMBL" id="FOBF01000007">
    <property type="protein sequence ID" value="SEL78769.1"/>
    <property type="molecule type" value="Genomic_DNA"/>
</dbReference>
<proteinExistence type="predicted"/>
<keyword evidence="3" id="KW-1185">Reference proteome</keyword>
<evidence type="ECO:0008006" key="4">
    <source>
        <dbReference type="Google" id="ProtNLM"/>
    </source>
</evidence>
<protein>
    <recommendedName>
        <fullName evidence="4">DUF3995 domain-containing protein</fullName>
    </recommendedName>
</protein>
<dbReference type="STRING" id="46177.SAMN05660976_03314"/>
<dbReference type="RefSeq" id="WP_091101282.1">
    <property type="nucleotide sequence ID" value="NZ_FOBF01000007.1"/>
</dbReference>
<feature type="transmembrane region" description="Helical" evidence="1">
    <location>
        <begin position="173"/>
        <end position="201"/>
    </location>
</feature>
<feature type="transmembrane region" description="Helical" evidence="1">
    <location>
        <begin position="130"/>
        <end position="152"/>
    </location>
</feature>
<gene>
    <name evidence="2" type="ORF">SAMN05660976_03314</name>
</gene>
<organism evidence="2 3">
    <name type="scientific">Nonomuraea pusilla</name>
    <dbReference type="NCBI Taxonomy" id="46177"/>
    <lineage>
        <taxon>Bacteria</taxon>
        <taxon>Bacillati</taxon>
        <taxon>Actinomycetota</taxon>
        <taxon>Actinomycetes</taxon>
        <taxon>Streptosporangiales</taxon>
        <taxon>Streptosporangiaceae</taxon>
        <taxon>Nonomuraea</taxon>
    </lineage>
</organism>
<keyword evidence="1" id="KW-0472">Membrane</keyword>
<name>A0A1H7T2P7_9ACTN</name>
<keyword evidence="1" id="KW-0812">Transmembrane</keyword>
<reference evidence="2 3" key="1">
    <citation type="submission" date="2016-10" db="EMBL/GenBank/DDBJ databases">
        <authorList>
            <person name="de Groot N.N."/>
        </authorList>
    </citation>
    <scope>NUCLEOTIDE SEQUENCE [LARGE SCALE GENOMIC DNA]</scope>
    <source>
        <strain evidence="2 3">DSM 43357</strain>
    </source>
</reference>
<dbReference type="Proteomes" id="UP000198953">
    <property type="component" value="Unassembled WGS sequence"/>
</dbReference>
<dbReference type="OrthoDB" id="2717873at2"/>
<evidence type="ECO:0000313" key="2">
    <source>
        <dbReference type="EMBL" id="SEL78769.1"/>
    </source>
</evidence>
<accession>A0A1H7T2P7</accession>
<sequence>MRSPARLALLVLGWAGAAWLTLVVPGNLVMRLVFGQTGDPALPGQVLAVALGLLLGLATLRYGARTAPRPPRRRADGTVRPEPWARAATWAAAAVPVLGYTVPHLLWGLGVPFGVAAGSRAELAALAGSATYWVLLVAGPVAGAVLTLGLAARWGQVVPRRVPWVGGRRVPRPVAVVPPVVVGLLVGQYGAMMTTCLAFGVTRACAPGGGADVLDGSWAFAGTYPVFLLWGVCLLAAAAGHVRTTTVRTA</sequence>
<feature type="transmembrane region" description="Helical" evidence="1">
    <location>
        <begin position="84"/>
        <end position="110"/>
    </location>
</feature>
<feature type="transmembrane region" description="Helical" evidence="1">
    <location>
        <begin position="41"/>
        <end position="63"/>
    </location>
</feature>
<feature type="transmembrane region" description="Helical" evidence="1">
    <location>
        <begin position="221"/>
        <end position="242"/>
    </location>
</feature>
<keyword evidence="1" id="KW-1133">Transmembrane helix</keyword>
<evidence type="ECO:0000256" key="1">
    <source>
        <dbReference type="SAM" id="Phobius"/>
    </source>
</evidence>